<protein>
    <submittedName>
        <fullName evidence="5">BamA/TamA family outer membrane protein</fullName>
    </submittedName>
</protein>
<dbReference type="Proteomes" id="UP001139488">
    <property type="component" value="Unassembled WGS sequence"/>
</dbReference>
<proteinExistence type="predicted"/>
<dbReference type="EMBL" id="JAJNNZ010000005">
    <property type="protein sequence ID" value="MCJ2376763.1"/>
    <property type="molecule type" value="Genomic_DNA"/>
</dbReference>
<accession>A0A9X1WCS1</accession>
<comment type="subcellular location">
    <subcellularLocation>
        <location evidence="1">Membrane</location>
    </subcellularLocation>
</comment>
<organism evidence="5 6">
    <name type="scientific">Vibrio gelatinilyticus</name>
    <dbReference type="NCBI Taxonomy" id="2893468"/>
    <lineage>
        <taxon>Bacteria</taxon>
        <taxon>Pseudomonadati</taxon>
        <taxon>Pseudomonadota</taxon>
        <taxon>Gammaproteobacteria</taxon>
        <taxon>Vibrionales</taxon>
        <taxon>Vibrionaceae</taxon>
        <taxon>Vibrio</taxon>
    </lineage>
</organism>
<dbReference type="GO" id="GO:0019867">
    <property type="term" value="C:outer membrane"/>
    <property type="evidence" value="ECO:0007669"/>
    <property type="project" value="InterPro"/>
</dbReference>
<keyword evidence="6" id="KW-1185">Reference proteome</keyword>
<keyword evidence="2" id="KW-0472">Membrane</keyword>
<dbReference type="Gene3D" id="2.40.160.50">
    <property type="entry name" value="membrane protein fhac: a member of the omp85/tpsb transporter family"/>
    <property type="match status" value="1"/>
</dbReference>
<dbReference type="AlphaFoldDB" id="A0A9X1WCS1"/>
<dbReference type="InterPro" id="IPR000184">
    <property type="entry name" value="Bac_surfAg_D15"/>
</dbReference>
<sequence>MIQPRFFRIACILQLAVTSLSVYAVPTGVKSRVDRVETPNQVQESMILPYLFSTETMGLNVGVGGMVKGLYQDQMTIGGTAFAGEVSQGIAGGVWNFKIPGTERLFFSAYGMLGYYPQQRAYAGGGYEPIPPGVPLPGSNDSLSSQFYQGDGASNWFDFKMEYVLPIGATRDAGMVDYTIRNGLLVSAPSGGKEWNPATSGSTIFVMRQFNRYQSFDTGDRTGDGTIHAVQLGLKYDNTDFAINPSYGSRQFIGVSHDSAWFDSQDKWSFYEFDASKFLSFGASDWASQRILALNMWTGYSPTWNVVTDSQGNRMVEGGAPYNEGATLGGFTRLRGYDMSRFHDKAVLYGAAEYRYTLDYNPMKSLPWLDFLRIDWIQLVGFAEVGRVGEAYTASELLTDLKYDYGVSLRALLAGLVVRTDLAKSPESTNFWIMVDHPF</sequence>
<comment type="caution">
    <text evidence="5">The sequence shown here is derived from an EMBL/GenBank/DDBJ whole genome shotgun (WGS) entry which is preliminary data.</text>
</comment>
<feature type="domain" description="Bacterial surface antigen (D15)" evidence="4">
    <location>
        <begin position="217"/>
        <end position="424"/>
    </location>
</feature>
<evidence type="ECO:0000313" key="6">
    <source>
        <dbReference type="Proteomes" id="UP001139488"/>
    </source>
</evidence>
<evidence type="ECO:0000313" key="5">
    <source>
        <dbReference type="EMBL" id="MCJ2376763.1"/>
    </source>
</evidence>
<evidence type="ECO:0000259" key="4">
    <source>
        <dbReference type="Pfam" id="PF01103"/>
    </source>
</evidence>
<feature type="signal peptide" evidence="3">
    <location>
        <begin position="1"/>
        <end position="24"/>
    </location>
</feature>
<evidence type="ECO:0000256" key="1">
    <source>
        <dbReference type="ARBA" id="ARBA00004370"/>
    </source>
</evidence>
<feature type="chain" id="PRO_5040767283" evidence="3">
    <location>
        <begin position="25"/>
        <end position="439"/>
    </location>
</feature>
<evidence type="ECO:0000256" key="2">
    <source>
        <dbReference type="ARBA" id="ARBA00023136"/>
    </source>
</evidence>
<gene>
    <name evidence="5" type="ORF">LNL84_07930</name>
</gene>
<evidence type="ECO:0000256" key="3">
    <source>
        <dbReference type="SAM" id="SignalP"/>
    </source>
</evidence>
<reference evidence="5" key="1">
    <citation type="submission" date="2021-11" db="EMBL/GenBank/DDBJ databases">
        <title>Vibrio ZSDE26 sp. nov. and Vibrio ZSDZ34 sp. nov., isolated from coastal seawater in Qingdao.</title>
        <authorList>
            <person name="Zhang P."/>
        </authorList>
    </citation>
    <scope>NUCLEOTIDE SEQUENCE</scope>
    <source>
        <strain evidence="5">ZSDZ34</strain>
    </source>
</reference>
<dbReference type="Pfam" id="PF01103">
    <property type="entry name" value="Omp85"/>
    <property type="match status" value="1"/>
</dbReference>
<name>A0A9X1WCS1_9VIBR</name>
<keyword evidence="3" id="KW-0732">Signal</keyword>
<dbReference type="RefSeq" id="WP_244356670.1">
    <property type="nucleotide sequence ID" value="NZ_JAJNNZ010000005.1"/>
</dbReference>